<proteinExistence type="predicted"/>
<gene>
    <name evidence="2" type="ORF">F511_34896</name>
</gene>
<evidence type="ECO:0000313" key="2">
    <source>
        <dbReference type="EMBL" id="KZV19721.1"/>
    </source>
</evidence>
<dbReference type="AlphaFoldDB" id="A0A2Z7AKK6"/>
<accession>A0A2Z7AKK6</accession>
<dbReference type="EMBL" id="KV016314">
    <property type="protein sequence ID" value="KZV19721.1"/>
    <property type="molecule type" value="Genomic_DNA"/>
</dbReference>
<sequence>MKAHATSRHSCLSAAQLRPAWPDPRRLDHPRVQPVPTGPALARTMSHMVRPKPRNSEVCRPSRVAARAAMVHPTSSLKLYLHGPHLALPWTTKTHTQAP</sequence>
<dbReference type="Proteomes" id="UP000250235">
    <property type="component" value="Unassembled WGS sequence"/>
</dbReference>
<feature type="region of interest" description="Disordered" evidence="1">
    <location>
        <begin position="1"/>
        <end position="59"/>
    </location>
</feature>
<protein>
    <submittedName>
        <fullName evidence="2">Pentatricopeptide repeat domain containing protein</fullName>
    </submittedName>
</protein>
<reference evidence="2 3" key="1">
    <citation type="journal article" date="2015" name="Proc. Natl. Acad. Sci. U.S.A.">
        <title>The resurrection genome of Boea hygrometrica: A blueprint for survival of dehydration.</title>
        <authorList>
            <person name="Xiao L."/>
            <person name="Yang G."/>
            <person name="Zhang L."/>
            <person name="Yang X."/>
            <person name="Zhao S."/>
            <person name="Ji Z."/>
            <person name="Zhou Q."/>
            <person name="Hu M."/>
            <person name="Wang Y."/>
            <person name="Chen M."/>
            <person name="Xu Y."/>
            <person name="Jin H."/>
            <person name="Xiao X."/>
            <person name="Hu G."/>
            <person name="Bao F."/>
            <person name="Hu Y."/>
            <person name="Wan P."/>
            <person name="Li L."/>
            <person name="Deng X."/>
            <person name="Kuang T."/>
            <person name="Xiang C."/>
            <person name="Zhu J.K."/>
            <person name="Oliver M.J."/>
            <person name="He Y."/>
        </authorList>
    </citation>
    <scope>NUCLEOTIDE SEQUENCE [LARGE SCALE GENOMIC DNA]</scope>
    <source>
        <strain evidence="3">cv. XS01</strain>
    </source>
</reference>
<keyword evidence="3" id="KW-1185">Reference proteome</keyword>
<evidence type="ECO:0000313" key="3">
    <source>
        <dbReference type="Proteomes" id="UP000250235"/>
    </source>
</evidence>
<evidence type="ECO:0000256" key="1">
    <source>
        <dbReference type="SAM" id="MobiDB-lite"/>
    </source>
</evidence>
<organism evidence="2 3">
    <name type="scientific">Dorcoceras hygrometricum</name>
    <dbReference type="NCBI Taxonomy" id="472368"/>
    <lineage>
        <taxon>Eukaryota</taxon>
        <taxon>Viridiplantae</taxon>
        <taxon>Streptophyta</taxon>
        <taxon>Embryophyta</taxon>
        <taxon>Tracheophyta</taxon>
        <taxon>Spermatophyta</taxon>
        <taxon>Magnoliopsida</taxon>
        <taxon>eudicotyledons</taxon>
        <taxon>Gunneridae</taxon>
        <taxon>Pentapetalae</taxon>
        <taxon>asterids</taxon>
        <taxon>lamiids</taxon>
        <taxon>Lamiales</taxon>
        <taxon>Gesneriaceae</taxon>
        <taxon>Didymocarpoideae</taxon>
        <taxon>Trichosporeae</taxon>
        <taxon>Loxocarpinae</taxon>
        <taxon>Dorcoceras</taxon>
    </lineage>
</organism>
<name>A0A2Z7AKK6_9LAMI</name>